<keyword evidence="5 6" id="KW-0472">Membrane</keyword>
<comment type="subunit">
    <text evidence="2">Component of the cytochrome c oxidase (complex IV, CIV), a multisubunit enzyme composed of a catalytic core of 3 subunits and several supernumerary subunits. The complex exists as a monomer or a dimer and forms supercomplexes (SCs) in the inner mitochondrial membrane with ubiquinol-cytochrome c oxidoreductase (cytochrome b-c1 complex, complex III, CIII).</text>
</comment>
<evidence type="ECO:0000256" key="4">
    <source>
        <dbReference type="ARBA" id="ARBA00022989"/>
    </source>
</evidence>
<evidence type="ECO:0000256" key="2">
    <source>
        <dbReference type="ARBA" id="ARBA00011164"/>
    </source>
</evidence>
<comment type="subcellular location">
    <subcellularLocation>
        <location evidence="1">Membrane</location>
        <topology evidence="1">Multi-pass membrane protein</topology>
    </subcellularLocation>
</comment>
<dbReference type="Gene3D" id="1.20.120.80">
    <property type="entry name" value="Cytochrome c oxidase, subunit III, four-helix bundle"/>
    <property type="match status" value="1"/>
</dbReference>
<evidence type="ECO:0000313" key="8">
    <source>
        <dbReference type="EMBL" id="MCE3050986.1"/>
    </source>
</evidence>
<gene>
    <name evidence="8" type="primary">COX3_2</name>
    <name evidence="8" type="ORF">HAX54_048653</name>
</gene>
<comment type="caution">
    <text evidence="8">The sequence shown here is derived from an EMBL/GenBank/DDBJ whole genome shotgun (WGS) entry which is preliminary data.</text>
</comment>
<evidence type="ECO:0000259" key="7">
    <source>
        <dbReference type="Pfam" id="PF00510"/>
    </source>
</evidence>
<evidence type="ECO:0000313" key="9">
    <source>
        <dbReference type="Proteomes" id="UP000823775"/>
    </source>
</evidence>
<proteinExistence type="predicted"/>
<dbReference type="Pfam" id="PF00510">
    <property type="entry name" value="COX3"/>
    <property type="match status" value="1"/>
</dbReference>
<dbReference type="Proteomes" id="UP000823775">
    <property type="component" value="Unassembled WGS sequence"/>
</dbReference>
<feature type="domain" description="Heme-copper oxidase subunit III family profile" evidence="7">
    <location>
        <begin position="131"/>
        <end position="175"/>
    </location>
</feature>
<reference evidence="8 9" key="1">
    <citation type="journal article" date="2021" name="BMC Genomics">
        <title>Datura genome reveals duplications of psychoactive alkaloid biosynthetic genes and high mutation rate following tissue culture.</title>
        <authorList>
            <person name="Rajewski A."/>
            <person name="Carter-House D."/>
            <person name="Stajich J."/>
            <person name="Litt A."/>
        </authorList>
    </citation>
    <scope>NUCLEOTIDE SEQUENCE [LARGE SCALE GENOMIC DNA]</scope>
    <source>
        <strain evidence="8">AR-01</strain>
    </source>
</reference>
<evidence type="ECO:0000256" key="1">
    <source>
        <dbReference type="ARBA" id="ARBA00004141"/>
    </source>
</evidence>
<keyword evidence="3 6" id="KW-0812">Transmembrane</keyword>
<dbReference type="InterPro" id="IPR013833">
    <property type="entry name" value="Cyt_c_oxidase_su3_a-hlx"/>
</dbReference>
<dbReference type="EMBL" id="JACEIK010008062">
    <property type="protein sequence ID" value="MCE3050986.1"/>
    <property type="molecule type" value="Genomic_DNA"/>
</dbReference>
<organism evidence="8 9">
    <name type="scientific">Datura stramonium</name>
    <name type="common">Jimsonweed</name>
    <name type="synonym">Common thornapple</name>
    <dbReference type="NCBI Taxonomy" id="4076"/>
    <lineage>
        <taxon>Eukaryota</taxon>
        <taxon>Viridiplantae</taxon>
        <taxon>Streptophyta</taxon>
        <taxon>Embryophyta</taxon>
        <taxon>Tracheophyta</taxon>
        <taxon>Spermatophyta</taxon>
        <taxon>Magnoliopsida</taxon>
        <taxon>eudicotyledons</taxon>
        <taxon>Gunneridae</taxon>
        <taxon>Pentapetalae</taxon>
        <taxon>asterids</taxon>
        <taxon>lamiids</taxon>
        <taxon>Solanales</taxon>
        <taxon>Solanaceae</taxon>
        <taxon>Solanoideae</taxon>
        <taxon>Datureae</taxon>
        <taxon>Datura</taxon>
    </lineage>
</organism>
<evidence type="ECO:0000256" key="6">
    <source>
        <dbReference type="SAM" id="Phobius"/>
    </source>
</evidence>
<feature type="transmembrane region" description="Helical" evidence="6">
    <location>
        <begin position="144"/>
        <end position="163"/>
    </location>
</feature>
<dbReference type="InterPro" id="IPR000298">
    <property type="entry name" value="Cyt_c_oxidase-like_su3"/>
</dbReference>
<keyword evidence="9" id="KW-1185">Reference proteome</keyword>
<dbReference type="SUPFAM" id="SSF81452">
    <property type="entry name" value="Cytochrome c oxidase subunit III-like"/>
    <property type="match status" value="1"/>
</dbReference>
<evidence type="ECO:0000256" key="5">
    <source>
        <dbReference type="ARBA" id="ARBA00023136"/>
    </source>
</evidence>
<evidence type="ECO:0000256" key="3">
    <source>
        <dbReference type="ARBA" id="ARBA00022692"/>
    </source>
</evidence>
<name>A0ABS8WLM1_DATST</name>
<protein>
    <submittedName>
        <fullName evidence="8">Cytochrome c oxidase subunit 3</fullName>
    </submittedName>
</protein>
<dbReference type="InterPro" id="IPR035973">
    <property type="entry name" value="Cyt_c_oxidase_su3-like_sf"/>
</dbReference>
<accession>A0ABS8WLM1</accession>
<keyword evidence="4 6" id="KW-1133">Transmembrane helix</keyword>
<sequence>MSSSWPKKDSAFGRATRWCGDMTRLKACGSFAFFLRTRTIACREEAQRTGVLDHVSETQLNVDIMAARTAVLPDSKSGLRGFPVSQPGNRDKWEGKTNGYRFGLLRFTAPSIPRVSRNGILSSTPSLFRIVFVVLPFLSSGFHGFHVIIGTIFSIICGIRQYLGHLTKEHHVSFDSLPHGRLAAYASSRLKDFSKLNCECEKSRGDGINSIELGFYGC</sequence>